<dbReference type="InterPro" id="IPR001995">
    <property type="entry name" value="Peptidase_A2_cat"/>
</dbReference>
<feature type="domain" description="Peptidase A2" evidence="2">
    <location>
        <begin position="44"/>
        <end position="59"/>
    </location>
</feature>
<protein>
    <submittedName>
        <fullName evidence="3">Retrovirus-related Pol polyprotein from transposon 412</fullName>
    </submittedName>
</protein>
<dbReference type="Gene3D" id="2.40.70.10">
    <property type="entry name" value="Acid Proteases"/>
    <property type="match status" value="1"/>
</dbReference>
<accession>A0A8X6N1K3</accession>
<dbReference type="Proteomes" id="UP000887013">
    <property type="component" value="Unassembled WGS sequence"/>
</dbReference>
<keyword evidence="1" id="KW-0378">Hydrolase</keyword>
<evidence type="ECO:0000256" key="1">
    <source>
        <dbReference type="ARBA" id="ARBA00022801"/>
    </source>
</evidence>
<dbReference type="GO" id="GO:0004190">
    <property type="term" value="F:aspartic-type endopeptidase activity"/>
    <property type="evidence" value="ECO:0007669"/>
    <property type="project" value="InterPro"/>
</dbReference>
<dbReference type="CDD" id="cd00303">
    <property type="entry name" value="retropepsin_like"/>
    <property type="match status" value="1"/>
</dbReference>
<dbReference type="GO" id="GO:0006508">
    <property type="term" value="P:proteolysis"/>
    <property type="evidence" value="ECO:0007669"/>
    <property type="project" value="InterPro"/>
</dbReference>
<dbReference type="Pfam" id="PF13975">
    <property type="entry name" value="gag-asp_proteas"/>
    <property type="match status" value="1"/>
</dbReference>
<evidence type="ECO:0000313" key="4">
    <source>
        <dbReference type="Proteomes" id="UP000887013"/>
    </source>
</evidence>
<keyword evidence="4" id="KW-1185">Reference proteome</keyword>
<comment type="caution">
    <text evidence="3">The sequence shown here is derived from an EMBL/GenBank/DDBJ whole genome shotgun (WGS) entry which is preliminary data.</text>
</comment>
<dbReference type="PROSITE" id="PS50175">
    <property type="entry name" value="ASP_PROT_RETROV"/>
    <property type="match status" value="1"/>
</dbReference>
<name>A0A8X6N1K3_NEPPI</name>
<evidence type="ECO:0000313" key="3">
    <source>
        <dbReference type="EMBL" id="GFS89462.1"/>
    </source>
</evidence>
<dbReference type="OrthoDB" id="6435686at2759"/>
<dbReference type="AlphaFoldDB" id="A0A8X6N1K3"/>
<evidence type="ECO:0000259" key="2">
    <source>
        <dbReference type="PROSITE" id="PS50175"/>
    </source>
</evidence>
<proteinExistence type="predicted"/>
<sequence length="168" mass="19247">MFGYITRQRCPESQKPHLKVFHFSSISGGDNGLFVMEHVNKVPFKMIIDTGANVTILRRDMAHKLGEKLIWTPPCITFQAVTGDRMNVHGKVYLNIAIGEAIYHPMAYVADIKDQFILGLDFLKENNFKLDFKNNESCRYCSRVERKYQLINPSVRQVIVSPTSKPDP</sequence>
<dbReference type="PROSITE" id="PS00141">
    <property type="entry name" value="ASP_PROTEASE"/>
    <property type="match status" value="1"/>
</dbReference>
<reference evidence="3" key="1">
    <citation type="submission" date="2020-08" db="EMBL/GenBank/DDBJ databases">
        <title>Multicomponent nature underlies the extraordinary mechanical properties of spider dragline silk.</title>
        <authorList>
            <person name="Kono N."/>
            <person name="Nakamura H."/>
            <person name="Mori M."/>
            <person name="Yoshida Y."/>
            <person name="Ohtoshi R."/>
            <person name="Malay A.D."/>
            <person name="Moran D.A.P."/>
            <person name="Tomita M."/>
            <person name="Numata K."/>
            <person name="Arakawa K."/>
        </authorList>
    </citation>
    <scope>NUCLEOTIDE SEQUENCE</scope>
</reference>
<organism evidence="3 4">
    <name type="scientific">Nephila pilipes</name>
    <name type="common">Giant wood spider</name>
    <name type="synonym">Nephila maculata</name>
    <dbReference type="NCBI Taxonomy" id="299642"/>
    <lineage>
        <taxon>Eukaryota</taxon>
        <taxon>Metazoa</taxon>
        <taxon>Ecdysozoa</taxon>
        <taxon>Arthropoda</taxon>
        <taxon>Chelicerata</taxon>
        <taxon>Arachnida</taxon>
        <taxon>Araneae</taxon>
        <taxon>Araneomorphae</taxon>
        <taxon>Entelegynae</taxon>
        <taxon>Araneoidea</taxon>
        <taxon>Nephilidae</taxon>
        <taxon>Nephila</taxon>
    </lineage>
</organism>
<gene>
    <name evidence="3" type="primary">X975_23274</name>
    <name evidence="3" type="ORF">NPIL_77531</name>
</gene>
<dbReference type="SUPFAM" id="SSF50630">
    <property type="entry name" value="Acid proteases"/>
    <property type="match status" value="1"/>
</dbReference>
<dbReference type="InterPro" id="IPR001969">
    <property type="entry name" value="Aspartic_peptidase_AS"/>
</dbReference>
<dbReference type="InterPro" id="IPR021109">
    <property type="entry name" value="Peptidase_aspartic_dom_sf"/>
</dbReference>
<dbReference type="EMBL" id="BMAW01053132">
    <property type="protein sequence ID" value="GFS89462.1"/>
    <property type="molecule type" value="Genomic_DNA"/>
</dbReference>